<keyword evidence="3" id="KW-1185">Reference proteome</keyword>
<proteinExistence type="predicted"/>
<feature type="transmembrane region" description="Helical" evidence="1">
    <location>
        <begin position="92"/>
        <end position="112"/>
    </location>
</feature>
<evidence type="ECO:0000256" key="1">
    <source>
        <dbReference type="SAM" id="Phobius"/>
    </source>
</evidence>
<feature type="transmembrane region" description="Helical" evidence="1">
    <location>
        <begin position="7"/>
        <end position="27"/>
    </location>
</feature>
<dbReference type="AlphaFoldDB" id="A0A437QQ06"/>
<feature type="transmembrane region" description="Helical" evidence="1">
    <location>
        <begin position="47"/>
        <end position="68"/>
    </location>
</feature>
<evidence type="ECO:0000313" key="3">
    <source>
        <dbReference type="Proteomes" id="UP000287447"/>
    </source>
</evidence>
<protein>
    <submittedName>
        <fullName evidence="2">Uncharacterized protein</fullName>
    </submittedName>
</protein>
<name>A0A437QQ06_9PROT</name>
<sequence>MTPENLAFVFLRLGAVLITCVIVTDIPNALELVASWLSGELEFYSSWFIQRIILFGLAGTLWIFGGWLSRKVTAPVSDTTEKHSKQLSMKDLLVVALVVVGLLILAVALPRLLLEIFELLTRGFTSTRLDFIWVSSWPLIYKLIPVLIGLVCVLSPQSIAKRAGLGAKETGANQ</sequence>
<dbReference type="Proteomes" id="UP000287447">
    <property type="component" value="Unassembled WGS sequence"/>
</dbReference>
<dbReference type="EMBL" id="SADE01000002">
    <property type="protein sequence ID" value="RVU36550.1"/>
    <property type="molecule type" value="Genomic_DNA"/>
</dbReference>
<reference evidence="3" key="1">
    <citation type="submission" date="2019-01" db="EMBL/GenBank/DDBJ databases">
        <title>Gri0909 isolated from a small marine red alga.</title>
        <authorList>
            <person name="Kim J."/>
            <person name="Jeong S.E."/>
            <person name="Jeon C.O."/>
        </authorList>
    </citation>
    <scope>NUCLEOTIDE SEQUENCE [LARGE SCALE GENOMIC DNA]</scope>
    <source>
        <strain evidence="3">Gri0909</strain>
    </source>
</reference>
<comment type="caution">
    <text evidence="2">The sequence shown here is derived from an EMBL/GenBank/DDBJ whole genome shotgun (WGS) entry which is preliminary data.</text>
</comment>
<accession>A0A437QQ06</accession>
<keyword evidence="1" id="KW-0812">Transmembrane</keyword>
<keyword evidence="1" id="KW-1133">Transmembrane helix</keyword>
<gene>
    <name evidence="2" type="ORF">EOI86_15285</name>
</gene>
<feature type="transmembrane region" description="Helical" evidence="1">
    <location>
        <begin position="132"/>
        <end position="154"/>
    </location>
</feature>
<evidence type="ECO:0000313" key="2">
    <source>
        <dbReference type="EMBL" id="RVU36550.1"/>
    </source>
</evidence>
<dbReference type="RefSeq" id="WP_127766026.1">
    <property type="nucleotide sequence ID" value="NZ_SADE01000002.1"/>
</dbReference>
<organism evidence="2 3">
    <name type="scientific">Hwanghaeella grinnelliae</name>
    <dbReference type="NCBI Taxonomy" id="2500179"/>
    <lineage>
        <taxon>Bacteria</taxon>
        <taxon>Pseudomonadati</taxon>
        <taxon>Pseudomonadota</taxon>
        <taxon>Alphaproteobacteria</taxon>
        <taxon>Rhodospirillales</taxon>
        <taxon>Rhodospirillaceae</taxon>
        <taxon>Hwanghaeella</taxon>
    </lineage>
</organism>
<keyword evidence="1" id="KW-0472">Membrane</keyword>